<keyword evidence="3" id="KW-1185">Reference proteome</keyword>
<dbReference type="RefSeq" id="WP_378321867.1">
    <property type="nucleotide sequence ID" value="NZ_JBHUHY010000032.1"/>
</dbReference>
<evidence type="ECO:0000313" key="3">
    <source>
        <dbReference type="Proteomes" id="UP001597344"/>
    </source>
</evidence>
<dbReference type="EMBL" id="JBHUHY010000032">
    <property type="protein sequence ID" value="MFD2188841.1"/>
    <property type="molecule type" value="Genomic_DNA"/>
</dbReference>
<dbReference type="SUPFAM" id="SSF52833">
    <property type="entry name" value="Thioredoxin-like"/>
    <property type="match status" value="1"/>
</dbReference>
<dbReference type="InterPro" id="IPR036249">
    <property type="entry name" value="Thioredoxin-like_sf"/>
</dbReference>
<name>A0ABW5B3V7_9FLAO</name>
<accession>A0ABW5B3V7</accession>
<sequence>MSEYRLKLYGANWCPKSAILRNYLQSIWIEFDDYNVETDTKAAQIVRALYDGKLKFPTIIYGDDFLKNPSIKEVDAFLKKHTLEG</sequence>
<gene>
    <name evidence="2" type="ORF">ACFSJT_18720</name>
</gene>
<dbReference type="Gene3D" id="3.40.30.10">
    <property type="entry name" value="Glutaredoxin"/>
    <property type="match status" value="1"/>
</dbReference>
<evidence type="ECO:0000259" key="1">
    <source>
        <dbReference type="Pfam" id="PF00462"/>
    </source>
</evidence>
<dbReference type="Pfam" id="PF00462">
    <property type="entry name" value="Glutaredoxin"/>
    <property type="match status" value="1"/>
</dbReference>
<feature type="domain" description="Glutaredoxin" evidence="1">
    <location>
        <begin position="7"/>
        <end position="65"/>
    </location>
</feature>
<evidence type="ECO:0000313" key="2">
    <source>
        <dbReference type="EMBL" id="MFD2188841.1"/>
    </source>
</evidence>
<organism evidence="2 3">
    <name type="scientific">Aquimarina celericrescens</name>
    <dbReference type="NCBI Taxonomy" id="1964542"/>
    <lineage>
        <taxon>Bacteria</taxon>
        <taxon>Pseudomonadati</taxon>
        <taxon>Bacteroidota</taxon>
        <taxon>Flavobacteriia</taxon>
        <taxon>Flavobacteriales</taxon>
        <taxon>Flavobacteriaceae</taxon>
        <taxon>Aquimarina</taxon>
    </lineage>
</organism>
<proteinExistence type="predicted"/>
<dbReference type="InterPro" id="IPR002109">
    <property type="entry name" value="Glutaredoxin"/>
</dbReference>
<protein>
    <submittedName>
        <fullName evidence="2">Glutaredoxin family protein</fullName>
    </submittedName>
</protein>
<dbReference type="Proteomes" id="UP001597344">
    <property type="component" value="Unassembled WGS sequence"/>
</dbReference>
<reference evidence="3" key="1">
    <citation type="journal article" date="2019" name="Int. J. Syst. Evol. Microbiol.">
        <title>The Global Catalogue of Microorganisms (GCM) 10K type strain sequencing project: providing services to taxonomists for standard genome sequencing and annotation.</title>
        <authorList>
            <consortium name="The Broad Institute Genomics Platform"/>
            <consortium name="The Broad Institute Genome Sequencing Center for Infectious Disease"/>
            <person name="Wu L."/>
            <person name="Ma J."/>
        </authorList>
    </citation>
    <scope>NUCLEOTIDE SEQUENCE [LARGE SCALE GENOMIC DNA]</scope>
    <source>
        <strain evidence="3">DT92</strain>
    </source>
</reference>
<comment type="caution">
    <text evidence="2">The sequence shown here is derived from an EMBL/GenBank/DDBJ whole genome shotgun (WGS) entry which is preliminary data.</text>
</comment>